<evidence type="ECO:0000313" key="4">
    <source>
        <dbReference type="Proteomes" id="UP000603200"/>
    </source>
</evidence>
<keyword evidence="2" id="KW-0479">Metal-binding</keyword>
<dbReference type="InterPro" id="IPR017972">
    <property type="entry name" value="Cyt_P450_CS"/>
</dbReference>
<dbReference type="PANTHER" id="PTHR46696:SF6">
    <property type="entry name" value="P450, PUTATIVE (EUROFUNG)-RELATED"/>
    <property type="match status" value="1"/>
</dbReference>
<evidence type="ECO:0000256" key="2">
    <source>
        <dbReference type="RuleBase" id="RU000461"/>
    </source>
</evidence>
<accession>A0ABQ4A2F2</accession>
<keyword evidence="2" id="KW-0408">Iron</keyword>
<gene>
    <name evidence="3" type="ORF">Ahu01nite_079960</name>
</gene>
<keyword evidence="2" id="KW-0349">Heme</keyword>
<dbReference type="InterPro" id="IPR036396">
    <property type="entry name" value="Cyt_P450_sf"/>
</dbReference>
<dbReference type="SUPFAM" id="SSF48264">
    <property type="entry name" value="Cytochrome P450"/>
    <property type="match status" value="1"/>
</dbReference>
<organism evidence="3 4">
    <name type="scientific">Winogradskya humida</name>
    <dbReference type="NCBI Taxonomy" id="113566"/>
    <lineage>
        <taxon>Bacteria</taxon>
        <taxon>Bacillati</taxon>
        <taxon>Actinomycetota</taxon>
        <taxon>Actinomycetes</taxon>
        <taxon>Micromonosporales</taxon>
        <taxon>Micromonosporaceae</taxon>
        <taxon>Winogradskya</taxon>
    </lineage>
</organism>
<comment type="caution">
    <text evidence="3">The sequence shown here is derived from an EMBL/GenBank/DDBJ whole genome shotgun (WGS) entry which is preliminary data.</text>
</comment>
<evidence type="ECO:0000313" key="3">
    <source>
        <dbReference type="EMBL" id="GIE24894.1"/>
    </source>
</evidence>
<protein>
    <submittedName>
        <fullName evidence="3">Cytochrome P450</fullName>
    </submittedName>
</protein>
<comment type="similarity">
    <text evidence="1 2">Belongs to the cytochrome P450 family.</text>
</comment>
<name>A0ABQ4A2F2_9ACTN</name>
<dbReference type="Pfam" id="PF00067">
    <property type="entry name" value="p450"/>
    <property type="match status" value="1"/>
</dbReference>
<keyword evidence="2" id="KW-0560">Oxidoreductase</keyword>
<dbReference type="PROSITE" id="PS00086">
    <property type="entry name" value="CYTOCHROME_P450"/>
    <property type="match status" value="1"/>
</dbReference>
<dbReference type="Proteomes" id="UP000603200">
    <property type="component" value="Unassembled WGS sequence"/>
</dbReference>
<dbReference type="InterPro" id="IPR002397">
    <property type="entry name" value="Cyt_P450_B"/>
</dbReference>
<evidence type="ECO:0000256" key="1">
    <source>
        <dbReference type="ARBA" id="ARBA00010617"/>
    </source>
</evidence>
<dbReference type="PRINTS" id="PR00359">
    <property type="entry name" value="BP450"/>
</dbReference>
<proteinExistence type="inferred from homology"/>
<reference evidence="3 4" key="1">
    <citation type="submission" date="2021-01" db="EMBL/GenBank/DDBJ databases">
        <title>Whole genome shotgun sequence of Actinoplanes humidus NBRC 14915.</title>
        <authorList>
            <person name="Komaki H."/>
            <person name="Tamura T."/>
        </authorList>
    </citation>
    <scope>NUCLEOTIDE SEQUENCE [LARGE SCALE GENOMIC DNA]</scope>
    <source>
        <strain evidence="3 4">NBRC 14915</strain>
    </source>
</reference>
<dbReference type="InterPro" id="IPR001128">
    <property type="entry name" value="Cyt_P450"/>
</dbReference>
<dbReference type="EMBL" id="BOMN01000113">
    <property type="protein sequence ID" value="GIE24894.1"/>
    <property type="molecule type" value="Genomic_DNA"/>
</dbReference>
<dbReference type="Gene3D" id="1.10.630.10">
    <property type="entry name" value="Cytochrome P450"/>
    <property type="match status" value="1"/>
</dbReference>
<keyword evidence="4" id="KW-1185">Reference proteome</keyword>
<dbReference type="PANTHER" id="PTHR46696">
    <property type="entry name" value="P450, PUTATIVE (EUROFUNG)-RELATED"/>
    <property type="match status" value="1"/>
</dbReference>
<dbReference type="RefSeq" id="WP_203841876.1">
    <property type="nucleotide sequence ID" value="NZ_BAAATV010000001.1"/>
</dbReference>
<sequence length="428" mass="46800">MHLEPFGDIYGTDPAAVWRRLLDSGEHVAYDDELDLWLIAGHDLARSVLADTRRFSVPALTPMQQLHPRAAKTLTQLDAPPVIADPPLHARTRAALIAVFATTSTRAEQLWADVVRRRAEQLADHLAHQVAATPWPDVDLVELFCSRFPLYVMLDVLGIPADDMSRIAAWADNFTALTCGRLDDDDQISAANGLLALWDFCRDLVVLRAGIHRNWQPHGLIGDLLSYRDGDDHRLTLPETSALVLTLLVAGWESTAAAVGHALEHGLRDRDRWAQLAVDEHYAAVHTEETLRHSPAIDGQLRITTTDVDLDGTLIPAGSRCLVLIGAANHDPRVFDQPATFQPGRARLSQQLGFGAGAHYCVGAALARIEITTALSVLARRLPDLTLAAGYDRRFRPSVSVRQHTALPATIAVRCPVAHGTLPPVAQP</sequence>
<keyword evidence="2" id="KW-0503">Monooxygenase</keyword>